<dbReference type="GO" id="GO:0005576">
    <property type="term" value="C:extracellular region"/>
    <property type="evidence" value="ECO:0007669"/>
    <property type="project" value="UniProtKB-ARBA"/>
</dbReference>
<dbReference type="GO" id="GO:0002250">
    <property type="term" value="P:adaptive immune response"/>
    <property type="evidence" value="ECO:0007669"/>
    <property type="project" value="UniProtKB-KW"/>
</dbReference>
<dbReference type="SUPFAM" id="SSF48726">
    <property type="entry name" value="Immunoglobulin"/>
    <property type="match status" value="1"/>
</dbReference>
<evidence type="ECO:0000256" key="1">
    <source>
        <dbReference type="ARBA" id="ARBA00022859"/>
    </source>
</evidence>
<name>A0A3B4DQQ5_PYGNA</name>
<evidence type="ECO:0000313" key="6">
    <source>
        <dbReference type="Proteomes" id="UP001501920"/>
    </source>
</evidence>
<dbReference type="InterPro" id="IPR013106">
    <property type="entry name" value="Ig_V-set"/>
</dbReference>
<dbReference type="GeneTree" id="ENSGT01150000286993"/>
<dbReference type="PANTHER" id="PTHR23266">
    <property type="entry name" value="IMMUNOGLOBULIN HEAVY CHAIN"/>
    <property type="match status" value="1"/>
</dbReference>
<keyword evidence="1" id="KW-0391">Immunity</keyword>
<organism evidence="5 6">
    <name type="scientific">Pygocentrus nattereri</name>
    <name type="common">Red-bellied piranha</name>
    <dbReference type="NCBI Taxonomy" id="42514"/>
    <lineage>
        <taxon>Eukaryota</taxon>
        <taxon>Metazoa</taxon>
        <taxon>Chordata</taxon>
        <taxon>Craniata</taxon>
        <taxon>Vertebrata</taxon>
        <taxon>Euteleostomi</taxon>
        <taxon>Actinopterygii</taxon>
        <taxon>Neopterygii</taxon>
        <taxon>Teleostei</taxon>
        <taxon>Ostariophysi</taxon>
        <taxon>Characiformes</taxon>
        <taxon>Characoidei</taxon>
        <taxon>Pygocentrus</taxon>
    </lineage>
</organism>
<reference evidence="5" key="3">
    <citation type="submission" date="2025-09" db="UniProtKB">
        <authorList>
            <consortium name="Ensembl"/>
        </authorList>
    </citation>
    <scope>IDENTIFICATION</scope>
</reference>
<evidence type="ECO:0000259" key="4">
    <source>
        <dbReference type="PROSITE" id="PS50835"/>
    </source>
</evidence>
<keyword evidence="6" id="KW-1185">Reference proteome</keyword>
<reference evidence="5 6" key="1">
    <citation type="submission" date="2020-10" db="EMBL/GenBank/DDBJ databases">
        <title>Pygocentrus nattereri (red-bellied piranha) genome, fPygNat1, primary haplotype.</title>
        <authorList>
            <person name="Myers G."/>
            <person name="Meyer A."/>
            <person name="Karagic N."/>
            <person name="Pippel M."/>
            <person name="Winkler S."/>
            <person name="Tracey A."/>
            <person name="Wood J."/>
            <person name="Formenti G."/>
            <person name="Howe K."/>
            <person name="Fedrigo O."/>
            <person name="Jarvis E.D."/>
        </authorList>
    </citation>
    <scope>NUCLEOTIDE SEQUENCE [LARGE SCALE GENOMIC DNA]</scope>
</reference>
<keyword evidence="2" id="KW-1064">Adaptive immunity</keyword>
<proteinExistence type="predicted"/>
<protein>
    <recommendedName>
        <fullName evidence="4">Ig-like domain-containing protein</fullName>
    </recommendedName>
</protein>
<dbReference type="InterPro" id="IPR007110">
    <property type="entry name" value="Ig-like_dom"/>
</dbReference>
<dbReference type="InterPro" id="IPR013783">
    <property type="entry name" value="Ig-like_fold"/>
</dbReference>
<keyword evidence="3" id="KW-1280">Immunoglobulin</keyword>
<dbReference type="AlphaFoldDB" id="A0A3B4DQQ5"/>
<evidence type="ECO:0000256" key="3">
    <source>
        <dbReference type="ARBA" id="ARBA00043265"/>
    </source>
</evidence>
<dbReference type="InterPro" id="IPR036179">
    <property type="entry name" value="Ig-like_dom_sf"/>
</dbReference>
<dbReference type="Ensembl" id="ENSPNAT00000008018.2">
    <property type="protein sequence ID" value="ENSPNAP00000025284.2"/>
    <property type="gene ID" value="ENSPNAG00000010293.2"/>
</dbReference>
<evidence type="ECO:0000313" key="5">
    <source>
        <dbReference type="Ensembl" id="ENSPNAP00000025284.2"/>
    </source>
</evidence>
<dbReference type="Proteomes" id="UP001501920">
    <property type="component" value="Chromosome 14"/>
</dbReference>
<dbReference type="PROSITE" id="PS50835">
    <property type="entry name" value="IG_LIKE"/>
    <property type="match status" value="1"/>
</dbReference>
<evidence type="ECO:0000256" key="2">
    <source>
        <dbReference type="ARBA" id="ARBA00023130"/>
    </source>
</evidence>
<accession>A0A3B4DQQ5</accession>
<dbReference type="SMART" id="SM00406">
    <property type="entry name" value="IGv"/>
    <property type="match status" value="1"/>
</dbReference>
<dbReference type="InterPro" id="IPR050199">
    <property type="entry name" value="IgHV"/>
</dbReference>
<sequence length="99" mass="10905">LEYTTGFNMVFSFLAGISGQTLTESEPAAIKPGGSHTLTCTGSGFTFSSYWVGWFRQPPGKGLEWIANIYGSSSIEFSQIYLQMSSMRSEDTAVYYCAR</sequence>
<reference evidence="5" key="2">
    <citation type="submission" date="2025-08" db="UniProtKB">
        <authorList>
            <consortium name="Ensembl"/>
        </authorList>
    </citation>
    <scope>IDENTIFICATION</scope>
</reference>
<dbReference type="Gene3D" id="2.60.40.10">
    <property type="entry name" value="Immunoglobulins"/>
    <property type="match status" value="2"/>
</dbReference>
<dbReference type="GO" id="GO:0019814">
    <property type="term" value="C:immunoglobulin complex"/>
    <property type="evidence" value="ECO:0007669"/>
    <property type="project" value="UniProtKB-KW"/>
</dbReference>
<feature type="domain" description="Ig-like" evidence="4">
    <location>
        <begin position="20"/>
        <end position="99"/>
    </location>
</feature>